<dbReference type="GO" id="GO:0005085">
    <property type="term" value="F:guanyl-nucleotide exchange factor activity"/>
    <property type="evidence" value="ECO:0007669"/>
    <property type="project" value="UniProtKB-KW"/>
</dbReference>
<dbReference type="InterPro" id="IPR035899">
    <property type="entry name" value="DBL_dom_sf"/>
</dbReference>
<dbReference type="EMBL" id="GDRN01072504">
    <property type="protein sequence ID" value="JAI63539.1"/>
    <property type="molecule type" value="Transcribed_RNA"/>
</dbReference>
<dbReference type="Pfam" id="PF00169">
    <property type="entry name" value="PH"/>
    <property type="match status" value="1"/>
</dbReference>
<dbReference type="CDD" id="cd01225">
    <property type="entry name" value="PH_Cool_Pix"/>
    <property type="match status" value="1"/>
</dbReference>
<evidence type="ECO:0008006" key="11">
    <source>
        <dbReference type="Google" id="ProtNLM"/>
    </source>
</evidence>
<evidence type="ECO:0000259" key="8">
    <source>
        <dbReference type="PROSITE" id="PS50003"/>
    </source>
</evidence>
<dbReference type="CDD" id="cd00160">
    <property type="entry name" value="RhoGEF"/>
    <property type="match status" value="1"/>
</dbReference>
<name>A0A0P4WHK8_SCYOL</name>
<dbReference type="InterPro" id="IPR036028">
    <property type="entry name" value="SH3-like_dom_sf"/>
</dbReference>
<dbReference type="SMART" id="SM00326">
    <property type="entry name" value="SH3"/>
    <property type="match status" value="1"/>
</dbReference>
<keyword evidence="4" id="KW-0966">Cell projection</keyword>
<feature type="compositionally biased region" description="Basic and acidic residues" evidence="6">
    <location>
        <begin position="469"/>
        <end position="482"/>
    </location>
</feature>
<organism evidence="10">
    <name type="scientific">Scylla olivacea</name>
    <name type="common">Orange mud crab</name>
    <name type="synonym">Cancer olivacea</name>
    <dbReference type="NCBI Taxonomy" id="85551"/>
    <lineage>
        <taxon>Eukaryota</taxon>
        <taxon>Metazoa</taxon>
        <taxon>Ecdysozoa</taxon>
        <taxon>Arthropoda</taxon>
        <taxon>Crustacea</taxon>
        <taxon>Multicrustacea</taxon>
        <taxon>Malacostraca</taxon>
        <taxon>Eumalacostraca</taxon>
        <taxon>Eucarida</taxon>
        <taxon>Decapoda</taxon>
        <taxon>Pleocyemata</taxon>
        <taxon>Brachyura</taxon>
        <taxon>Eubrachyura</taxon>
        <taxon>Portunoidea</taxon>
        <taxon>Portunidae</taxon>
        <taxon>Portuninae</taxon>
        <taxon>Scylla</taxon>
    </lineage>
</organism>
<evidence type="ECO:0000256" key="2">
    <source>
        <dbReference type="ARBA" id="ARBA00022443"/>
    </source>
</evidence>
<dbReference type="PROSITE" id="PS50010">
    <property type="entry name" value="DH_2"/>
    <property type="match status" value="1"/>
</dbReference>
<dbReference type="InterPro" id="IPR032409">
    <property type="entry name" value="GEF6/7_CC"/>
</dbReference>
<dbReference type="GO" id="GO:0030027">
    <property type="term" value="C:lamellipodium"/>
    <property type="evidence" value="ECO:0007669"/>
    <property type="project" value="UniProtKB-SubCell"/>
</dbReference>
<evidence type="ECO:0000256" key="5">
    <source>
        <dbReference type="PROSITE-ProRule" id="PRU00192"/>
    </source>
</evidence>
<evidence type="ECO:0000259" key="9">
    <source>
        <dbReference type="PROSITE" id="PS50010"/>
    </source>
</evidence>
<dbReference type="PROSITE" id="PS50003">
    <property type="entry name" value="PH_DOMAIN"/>
    <property type="match status" value="1"/>
</dbReference>
<dbReference type="Gene3D" id="1.20.5.390">
    <property type="entry name" value="L1 transposable element, trimerization domain"/>
    <property type="match status" value="1"/>
</dbReference>
<dbReference type="FunFam" id="1.20.900.10:FF:000016">
    <property type="entry name" value="Rho guanine nucleotide exchange factor 6"/>
    <property type="match status" value="1"/>
</dbReference>
<dbReference type="CDD" id="cd11877">
    <property type="entry name" value="SH3_PIX"/>
    <property type="match status" value="1"/>
</dbReference>
<dbReference type="GO" id="GO:0016192">
    <property type="term" value="P:vesicle-mediated transport"/>
    <property type="evidence" value="ECO:0007669"/>
    <property type="project" value="UniProtKB-ARBA"/>
</dbReference>
<dbReference type="Gene3D" id="1.20.900.10">
    <property type="entry name" value="Dbl homology (DH) domain"/>
    <property type="match status" value="1"/>
</dbReference>
<feature type="domain" description="SH3" evidence="7">
    <location>
        <begin position="6"/>
        <end position="65"/>
    </location>
</feature>
<dbReference type="GO" id="GO:0005737">
    <property type="term" value="C:cytoplasm"/>
    <property type="evidence" value="ECO:0007669"/>
    <property type="project" value="TreeGrafter"/>
</dbReference>
<comment type="subcellular location">
    <subcellularLocation>
        <location evidence="1">Cell projection</location>
        <location evidence="1">Lamellipodium</location>
    </subcellularLocation>
</comment>
<dbReference type="Pfam" id="PF00621">
    <property type="entry name" value="RhoGEF"/>
    <property type="match status" value="1"/>
</dbReference>
<evidence type="ECO:0000259" key="7">
    <source>
        <dbReference type="PROSITE" id="PS50002"/>
    </source>
</evidence>
<reference evidence="10" key="1">
    <citation type="submission" date="2015-09" db="EMBL/GenBank/DDBJ databases">
        <title>Scylla olivacea transcriptome.</title>
        <authorList>
            <person name="Ikhwanuddin M."/>
        </authorList>
    </citation>
    <scope>NUCLEOTIDE SEQUENCE</scope>
</reference>
<dbReference type="Gene3D" id="2.30.29.30">
    <property type="entry name" value="Pleckstrin-homology domain (PH domain)/Phosphotyrosine-binding domain (PTB)"/>
    <property type="match status" value="1"/>
</dbReference>
<dbReference type="SMART" id="SM00233">
    <property type="entry name" value="PH"/>
    <property type="match status" value="1"/>
</dbReference>
<evidence type="ECO:0000256" key="6">
    <source>
        <dbReference type="SAM" id="MobiDB-lite"/>
    </source>
</evidence>
<dbReference type="SUPFAM" id="SSF50044">
    <property type="entry name" value="SH3-domain"/>
    <property type="match status" value="1"/>
</dbReference>
<dbReference type="PROSITE" id="PS50002">
    <property type="entry name" value="SH3"/>
    <property type="match status" value="1"/>
</dbReference>
<dbReference type="Gene3D" id="2.30.30.40">
    <property type="entry name" value="SH3 Domains"/>
    <property type="match status" value="1"/>
</dbReference>
<accession>A0A0P4WHK8</accession>
<evidence type="ECO:0000256" key="3">
    <source>
        <dbReference type="ARBA" id="ARBA00022658"/>
    </source>
</evidence>
<dbReference type="Pfam" id="PF16523">
    <property type="entry name" value="betaPIX_CC"/>
    <property type="match status" value="1"/>
</dbReference>
<evidence type="ECO:0000256" key="4">
    <source>
        <dbReference type="ARBA" id="ARBA00023273"/>
    </source>
</evidence>
<feature type="domain" description="DH" evidence="9">
    <location>
        <begin position="92"/>
        <end position="272"/>
    </location>
</feature>
<feature type="region of interest" description="Disordered" evidence="6">
    <location>
        <begin position="418"/>
        <end position="482"/>
    </location>
</feature>
<dbReference type="PANTHER" id="PTHR46026">
    <property type="entry name" value="RHO-TYPE GUANINE NUCLEOTIDE EXCHANGE FACTOR, ISOFORM F"/>
    <property type="match status" value="1"/>
</dbReference>
<feature type="domain" description="PH" evidence="8">
    <location>
        <begin position="301"/>
        <end position="396"/>
    </location>
</feature>
<dbReference type="InterPro" id="IPR000219">
    <property type="entry name" value="DH_dom"/>
</dbReference>
<feature type="compositionally biased region" description="Polar residues" evidence="6">
    <location>
        <begin position="427"/>
        <end position="437"/>
    </location>
</feature>
<dbReference type="FunFam" id="2.30.30.40:FF:000072">
    <property type="entry name" value="Unconventional Myosin IB"/>
    <property type="match status" value="1"/>
</dbReference>
<dbReference type="PANTHER" id="PTHR46026:SF1">
    <property type="entry name" value="RHO-TYPE GUANINE NUCLEOTIDE EXCHANGE FACTOR, ISOFORM F"/>
    <property type="match status" value="1"/>
</dbReference>
<dbReference type="InterPro" id="IPR001452">
    <property type="entry name" value="SH3_domain"/>
</dbReference>
<proteinExistence type="predicted"/>
<evidence type="ECO:0000313" key="10">
    <source>
        <dbReference type="EMBL" id="JAI63539.1"/>
    </source>
</evidence>
<dbReference type="SUPFAM" id="SSF48065">
    <property type="entry name" value="DBL homology domain (DH-domain)"/>
    <property type="match status" value="1"/>
</dbReference>
<dbReference type="AlphaFoldDB" id="A0A0P4WHK8"/>
<dbReference type="InterPro" id="IPR046376">
    <property type="entry name" value="PH_Cool_Pix"/>
</dbReference>
<sequence length="601" mass="67835">MAENSGSVLVVEALYSFRGKNNDELCFTKGDLITVTQREEGGWWEGTLGDKTGWFPSNYVREYKPQEGAPLSPQRVEEELLSPQHSQQQQVYRSLVFKDILESERAHLADLQTLIASYLGALRKSDVLTEAEYKQMVGNLEEVAVAHSNLVTALEEQSERPSREQRIGGAFLTLAPHIQNVHQTYCSNHPRAVCILEKHKDELGSFMESQGAPRPGIMFLTTALSKPFRRLDKYTGMLQEYQRHLEEGHPDRGDTQRSSHVYKELASVCGAIRRQKELELEVVTGRVHGWEGGDSLGALGEVLRMGSVALLPDHRDRYFVLFPAMLVMLSVSPRMSAFIFEGSYPLSGISVNWLEDGDHHKNAFELSGPVLERIVAVCQTRQDQQQWVEAFTQQCRLARASSFTPHISLLTSPPVLPAHGGPLMPRQASTTSATSLQDAPARPRRSAPGKVWSLSCLRPSPPLRPGLSVREEKRNQRYTKRKDDKWHEDDALILRVIEAYCTSAKTRYTINSTLLDSPQVLIAEEEKIIVEETRGNEVVMEEKSLVDTVYALKDQVATLLREHQNLKKAFETEQLATRQLRSLLKQHLLPSRDDLAWDPEP</sequence>
<protein>
    <recommendedName>
        <fullName evidence="11">Rho guanine nucleotide exchange factor 7</fullName>
    </recommendedName>
</protein>
<evidence type="ECO:0000256" key="1">
    <source>
        <dbReference type="ARBA" id="ARBA00004510"/>
    </source>
</evidence>
<keyword evidence="3" id="KW-0344">Guanine-nucleotide releasing factor</keyword>
<dbReference type="InterPro" id="IPR001849">
    <property type="entry name" value="PH_domain"/>
</dbReference>
<dbReference type="SMART" id="SM00325">
    <property type="entry name" value="RhoGEF"/>
    <property type="match status" value="1"/>
</dbReference>
<dbReference type="InterPro" id="IPR011993">
    <property type="entry name" value="PH-like_dom_sf"/>
</dbReference>
<dbReference type="PRINTS" id="PR00452">
    <property type="entry name" value="SH3DOMAIN"/>
</dbReference>
<keyword evidence="2 5" id="KW-0728">SH3 domain</keyword>
<dbReference type="Pfam" id="PF14604">
    <property type="entry name" value="SH3_9"/>
    <property type="match status" value="1"/>
</dbReference>
<dbReference type="SUPFAM" id="SSF50729">
    <property type="entry name" value="PH domain-like"/>
    <property type="match status" value="1"/>
</dbReference>